<evidence type="ECO:0000313" key="7">
    <source>
        <dbReference type="EMBL" id="QEF99763.1"/>
    </source>
</evidence>
<sequence length="602" mass="68237" precursor="true">MMRFLLAAVVLVFSVPLVSADRPNVIVIMTDDQGYGEFSCHGNPLTETPNIDRLAGQAVRLTDFHVAPMCTPTRGQLMTGLDAFRNGASNVSSGRTLLKADLKTIANVFQDAGYRTGIFGKWHLGDNYPFRPEDRGFEEALWFPSSHINSVPDFWDNDYFDDTYIHNTKRQRYEGYCTDVFFDEAVDWIAGDDDRPFFAYIALNAAHWPWFVPEKYREPLRKAIGDNPEIVKHLNQQKQADLVSFLAMGANIDENVGKLDQRLQQEQLFENTIVVFLTDNGSTMGPDYFNAGMRGKKTQLWEGGHRVPCFIRWPAGSIGPAREIDELTHVQDLLPTLADLADVAPPSTRLDGESLAPILRGERDKLDERMLVINYSRMPGFRVKYTKESPAIPHRDGAGVLWNQWRLLENQELYDIEADPHQDRNVAAAHQLVVAKMRRHLQTWWDGVKDDVMTPQRVIIGSDAENPMLLTACEWLDVFVDQQRQIRRADLKNGTWHLHVDRAGTYRLELRRWPRESGLSLQTSVPETPVVDGTFIKGESLPIASATVRIGDVTTTLQPDESNSFFATEVDLESGPIELTATFLDDKANEICGAYYVYVDRQ</sequence>
<reference evidence="7 8" key="1">
    <citation type="submission" date="2019-02" db="EMBL/GenBank/DDBJ databases">
        <title>Planctomycetal bacteria perform biofilm scaping via a novel small molecule.</title>
        <authorList>
            <person name="Jeske O."/>
            <person name="Boedeker C."/>
            <person name="Wiegand S."/>
            <person name="Breitling P."/>
            <person name="Kallscheuer N."/>
            <person name="Jogler M."/>
            <person name="Rohde M."/>
            <person name="Petersen J."/>
            <person name="Medema M.H."/>
            <person name="Surup F."/>
            <person name="Jogler C."/>
        </authorList>
    </citation>
    <scope>NUCLEOTIDE SEQUENCE [LARGE SCALE GENOMIC DNA]</scope>
    <source>
        <strain evidence="7 8">Mal15</strain>
    </source>
</reference>
<dbReference type="InterPro" id="IPR024607">
    <property type="entry name" value="Sulfatase_CS"/>
</dbReference>
<keyword evidence="3 7" id="KW-0378">Hydrolase</keyword>
<evidence type="ECO:0000313" key="8">
    <source>
        <dbReference type="Proteomes" id="UP000321353"/>
    </source>
</evidence>
<dbReference type="FunFam" id="3.40.720.10:FF:000070">
    <property type="entry name" value="Arylsulfatase A"/>
    <property type="match status" value="1"/>
</dbReference>
<dbReference type="PROSITE" id="PS00523">
    <property type="entry name" value="SULFATASE_1"/>
    <property type="match status" value="1"/>
</dbReference>
<dbReference type="GO" id="GO:0004065">
    <property type="term" value="F:arylsulfatase activity"/>
    <property type="evidence" value="ECO:0007669"/>
    <property type="project" value="UniProtKB-EC"/>
</dbReference>
<comment type="similarity">
    <text evidence="1">Belongs to the sulfatase family.</text>
</comment>
<evidence type="ECO:0000256" key="4">
    <source>
        <dbReference type="ARBA" id="ARBA00022837"/>
    </source>
</evidence>
<dbReference type="PANTHER" id="PTHR42693:SF53">
    <property type="entry name" value="ENDO-4-O-SULFATASE"/>
    <property type="match status" value="1"/>
</dbReference>
<evidence type="ECO:0000256" key="2">
    <source>
        <dbReference type="ARBA" id="ARBA00022723"/>
    </source>
</evidence>
<feature type="domain" description="Sulfatase N-terminal" evidence="6">
    <location>
        <begin position="23"/>
        <end position="343"/>
    </location>
</feature>
<organism evidence="7 8">
    <name type="scientific">Stieleria maiorica</name>
    <dbReference type="NCBI Taxonomy" id="2795974"/>
    <lineage>
        <taxon>Bacteria</taxon>
        <taxon>Pseudomonadati</taxon>
        <taxon>Planctomycetota</taxon>
        <taxon>Planctomycetia</taxon>
        <taxon>Pirellulales</taxon>
        <taxon>Pirellulaceae</taxon>
        <taxon>Stieleria</taxon>
    </lineage>
</organism>
<feature type="chain" id="PRO_5022836580" evidence="5">
    <location>
        <begin position="21"/>
        <end position="602"/>
    </location>
</feature>
<evidence type="ECO:0000256" key="5">
    <source>
        <dbReference type="SAM" id="SignalP"/>
    </source>
</evidence>
<dbReference type="InterPro" id="IPR000917">
    <property type="entry name" value="Sulfatase_N"/>
</dbReference>
<proteinExistence type="inferred from homology"/>
<dbReference type="Proteomes" id="UP000321353">
    <property type="component" value="Chromosome"/>
</dbReference>
<dbReference type="GO" id="GO:0046872">
    <property type="term" value="F:metal ion binding"/>
    <property type="evidence" value="ECO:0007669"/>
    <property type="project" value="UniProtKB-KW"/>
</dbReference>
<accession>A0A5B9MFZ0</accession>
<keyword evidence="8" id="KW-1185">Reference proteome</keyword>
<feature type="signal peptide" evidence="5">
    <location>
        <begin position="1"/>
        <end position="20"/>
    </location>
</feature>
<gene>
    <name evidence="7" type="primary">atsA_46</name>
    <name evidence="7" type="ORF">Mal15_38300</name>
</gene>
<dbReference type="PANTHER" id="PTHR42693">
    <property type="entry name" value="ARYLSULFATASE FAMILY MEMBER"/>
    <property type="match status" value="1"/>
</dbReference>
<dbReference type="CDD" id="cd16146">
    <property type="entry name" value="ARS_like"/>
    <property type="match status" value="1"/>
</dbReference>
<name>A0A5B9MFZ0_9BACT</name>
<dbReference type="InterPro" id="IPR017850">
    <property type="entry name" value="Alkaline_phosphatase_core_sf"/>
</dbReference>
<evidence type="ECO:0000259" key="6">
    <source>
        <dbReference type="Pfam" id="PF00884"/>
    </source>
</evidence>
<dbReference type="Pfam" id="PF00884">
    <property type="entry name" value="Sulfatase"/>
    <property type="match status" value="1"/>
</dbReference>
<dbReference type="InterPro" id="IPR050738">
    <property type="entry name" value="Sulfatase"/>
</dbReference>
<dbReference type="Gene3D" id="3.40.720.10">
    <property type="entry name" value="Alkaline Phosphatase, subunit A"/>
    <property type="match status" value="1"/>
</dbReference>
<dbReference type="AlphaFoldDB" id="A0A5B9MFZ0"/>
<dbReference type="KEGG" id="smam:Mal15_38300"/>
<evidence type="ECO:0000256" key="1">
    <source>
        <dbReference type="ARBA" id="ARBA00008779"/>
    </source>
</evidence>
<dbReference type="SUPFAM" id="SSF53649">
    <property type="entry name" value="Alkaline phosphatase-like"/>
    <property type="match status" value="1"/>
</dbReference>
<protein>
    <submittedName>
        <fullName evidence="7">Arylsulfatase</fullName>
        <ecNumber evidence="7">3.1.6.1</ecNumber>
    </submittedName>
</protein>
<dbReference type="EC" id="3.1.6.1" evidence="7"/>
<keyword evidence="4" id="KW-0106">Calcium</keyword>
<keyword evidence="5" id="KW-0732">Signal</keyword>
<keyword evidence="2" id="KW-0479">Metal-binding</keyword>
<evidence type="ECO:0000256" key="3">
    <source>
        <dbReference type="ARBA" id="ARBA00022801"/>
    </source>
</evidence>
<dbReference type="Gene3D" id="3.30.1120.10">
    <property type="match status" value="1"/>
</dbReference>
<dbReference type="RefSeq" id="WP_147869119.1">
    <property type="nucleotide sequence ID" value="NZ_CP036264.1"/>
</dbReference>
<dbReference type="EMBL" id="CP036264">
    <property type="protein sequence ID" value="QEF99763.1"/>
    <property type="molecule type" value="Genomic_DNA"/>
</dbReference>